<evidence type="ECO:0000313" key="2">
    <source>
        <dbReference type="Proteomes" id="UP000006038"/>
    </source>
</evidence>
<evidence type="ECO:0000313" key="1">
    <source>
        <dbReference type="EnsemblPlants" id="OB01G29380.1"/>
    </source>
</evidence>
<dbReference type="HOGENOM" id="CLU_1899408_0_0_1"/>
<proteinExistence type="predicted"/>
<accession>J3L132</accession>
<dbReference type="Gramene" id="OB01G29380.1">
    <property type="protein sequence ID" value="OB01G29380.1"/>
    <property type="gene ID" value="OB01G29380"/>
</dbReference>
<dbReference type="AlphaFoldDB" id="J3L132"/>
<keyword evidence="2" id="KW-1185">Reference proteome</keyword>
<dbReference type="Proteomes" id="UP000006038">
    <property type="component" value="Chromosome 1"/>
</dbReference>
<reference evidence="1" key="2">
    <citation type="submission" date="2013-04" db="UniProtKB">
        <authorList>
            <consortium name="EnsemblPlants"/>
        </authorList>
    </citation>
    <scope>IDENTIFICATION</scope>
</reference>
<name>J3L132_ORYBR</name>
<organism evidence="1">
    <name type="scientific">Oryza brachyantha</name>
    <name type="common">malo sina</name>
    <dbReference type="NCBI Taxonomy" id="4533"/>
    <lineage>
        <taxon>Eukaryota</taxon>
        <taxon>Viridiplantae</taxon>
        <taxon>Streptophyta</taxon>
        <taxon>Embryophyta</taxon>
        <taxon>Tracheophyta</taxon>
        <taxon>Spermatophyta</taxon>
        <taxon>Magnoliopsida</taxon>
        <taxon>Liliopsida</taxon>
        <taxon>Poales</taxon>
        <taxon>Poaceae</taxon>
        <taxon>BOP clade</taxon>
        <taxon>Oryzoideae</taxon>
        <taxon>Oryzeae</taxon>
        <taxon>Oryzinae</taxon>
        <taxon>Oryza</taxon>
    </lineage>
</organism>
<reference evidence="1" key="1">
    <citation type="journal article" date="2013" name="Nat. Commun.">
        <title>Whole-genome sequencing of Oryza brachyantha reveals mechanisms underlying Oryza genome evolution.</title>
        <authorList>
            <person name="Chen J."/>
            <person name="Huang Q."/>
            <person name="Gao D."/>
            <person name="Wang J."/>
            <person name="Lang Y."/>
            <person name="Liu T."/>
            <person name="Li B."/>
            <person name="Bai Z."/>
            <person name="Luis Goicoechea J."/>
            <person name="Liang C."/>
            <person name="Chen C."/>
            <person name="Zhang W."/>
            <person name="Sun S."/>
            <person name="Liao Y."/>
            <person name="Zhang X."/>
            <person name="Yang L."/>
            <person name="Song C."/>
            <person name="Wang M."/>
            <person name="Shi J."/>
            <person name="Liu G."/>
            <person name="Liu J."/>
            <person name="Zhou H."/>
            <person name="Zhou W."/>
            <person name="Yu Q."/>
            <person name="An N."/>
            <person name="Chen Y."/>
            <person name="Cai Q."/>
            <person name="Wang B."/>
            <person name="Liu B."/>
            <person name="Min J."/>
            <person name="Huang Y."/>
            <person name="Wu H."/>
            <person name="Li Z."/>
            <person name="Zhang Y."/>
            <person name="Yin Y."/>
            <person name="Song W."/>
            <person name="Jiang J."/>
            <person name="Jackson S.A."/>
            <person name="Wing R.A."/>
            <person name="Wang J."/>
            <person name="Chen M."/>
        </authorList>
    </citation>
    <scope>NUCLEOTIDE SEQUENCE [LARGE SCALE GENOMIC DNA]</scope>
    <source>
        <strain evidence="1">cv. IRGC 101232</strain>
    </source>
</reference>
<protein>
    <submittedName>
        <fullName evidence="1">Uncharacterized protein</fullName>
    </submittedName>
</protein>
<dbReference type="EnsemblPlants" id="OB01G29380.1">
    <property type="protein sequence ID" value="OB01G29380.1"/>
    <property type="gene ID" value="OB01G29380"/>
</dbReference>
<sequence>MAAHFDDILDKYVAKTRVDMGKFVIKLTNNVNVVFRKVKRKVGKHKKKLHPIEEPNDKVYLPPTCFTLIPEEKRTFCKCLHEVRVPNGFASNINNILSMNDSTLLGYNSHESHVMLTVFLSIANLKSGQSNHCT</sequence>